<feature type="transmembrane region" description="Helical" evidence="1">
    <location>
        <begin position="114"/>
        <end position="136"/>
    </location>
</feature>
<evidence type="ECO:0000313" key="2">
    <source>
        <dbReference type="EMBL" id="KAF0699426.1"/>
    </source>
</evidence>
<evidence type="ECO:0000256" key="1">
    <source>
        <dbReference type="SAM" id="Phobius"/>
    </source>
</evidence>
<organism evidence="3 4">
    <name type="scientific">Aphanomyces stellatus</name>
    <dbReference type="NCBI Taxonomy" id="120398"/>
    <lineage>
        <taxon>Eukaryota</taxon>
        <taxon>Sar</taxon>
        <taxon>Stramenopiles</taxon>
        <taxon>Oomycota</taxon>
        <taxon>Saprolegniomycetes</taxon>
        <taxon>Saprolegniales</taxon>
        <taxon>Verrucalvaceae</taxon>
        <taxon>Aphanomyces</taxon>
    </lineage>
</organism>
<name>A0A485KPR7_9STRA</name>
<feature type="transmembrane region" description="Helical" evidence="1">
    <location>
        <begin position="18"/>
        <end position="36"/>
    </location>
</feature>
<sequence>MFNQSPPICGTPLEWRRVVACGLAFAAIIVSLTLLTASTRSISVVLGMLLAFFGLTVAFAGMHMPRTVVASSMLLLFSFFVSPSLDQPILLLVLSLFSVAITAFATLSSGHDTLKAFFVGAVAPMCLADIVLMLIYHTPSLLDIDGRQMRTGRNGWFQPTSMDMAIRLVVGAALGLVVGIVTMRFTTKSYFPNILVGLTSCTGAFMLATSLILTAGRSKFDQEVIFVIGWAVAALVQLLYKPPTHEVMIFVVQEVVPTTTMASETHSAFDKLPC</sequence>
<feature type="transmembrane region" description="Helical" evidence="1">
    <location>
        <begin position="89"/>
        <end position="107"/>
    </location>
</feature>
<keyword evidence="1" id="KW-1133">Transmembrane helix</keyword>
<feature type="transmembrane region" description="Helical" evidence="1">
    <location>
        <begin position="164"/>
        <end position="183"/>
    </location>
</feature>
<keyword evidence="4" id="KW-1185">Reference proteome</keyword>
<keyword evidence="1" id="KW-0472">Membrane</keyword>
<protein>
    <submittedName>
        <fullName evidence="3">Aste57867_10010 protein</fullName>
    </submittedName>
</protein>
<dbReference type="EMBL" id="CAADRA010005199">
    <property type="protein sequence ID" value="VFT86888.1"/>
    <property type="molecule type" value="Genomic_DNA"/>
</dbReference>
<evidence type="ECO:0000313" key="4">
    <source>
        <dbReference type="Proteomes" id="UP000332933"/>
    </source>
</evidence>
<reference evidence="2" key="2">
    <citation type="submission" date="2019-06" db="EMBL/GenBank/DDBJ databases">
        <title>Genomics analysis of Aphanomyces spp. identifies a new class of oomycete effector associated with host adaptation.</title>
        <authorList>
            <person name="Gaulin E."/>
        </authorList>
    </citation>
    <scope>NUCLEOTIDE SEQUENCE</scope>
    <source>
        <strain evidence="2">CBS 578.67</strain>
    </source>
</reference>
<feature type="transmembrane region" description="Helical" evidence="1">
    <location>
        <begin position="224"/>
        <end position="240"/>
    </location>
</feature>
<proteinExistence type="predicted"/>
<reference evidence="3 4" key="1">
    <citation type="submission" date="2019-03" db="EMBL/GenBank/DDBJ databases">
        <authorList>
            <person name="Gaulin E."/>
            <person name="Dumas B."/>
        </authorList>
    </citation>
    <scope>NUCLEOTIDE SEQUENCE [LARGE SCALE GENOMIC DNA]</scope>
    <source>
        <strain evidence="3">CBS 568.67</strain>
    </source>
</reference>
<dbReference type="Proteomes" id="UP000332933">
    <property type="component" value="Unassembled WGS sequence"/>
</dbReference>
<dbReference type="EMBL" id="VJMH01005178">
    <property type="protein sequence ID" value="KAF0699426.1"/>
    <property type="molecule type" value="Genomic_DNA"/>
</dbReference>
<dbReference type="AlphaFoldDB" id="A0A485KPR7"/>
<keyword evidence="1" id="KW-0812">Transmembrane</keyword>
<accession>A0A485KPR7</accession>
<feature type="transmembrane region" description="Helical" evidence="1">
    <location>
        <begin position="190"/>
        <end position="212"/>
    </location>
</feature>
<gene>
    <name evidence="3" type="primary">Aste57867_10010</name>
    <name evidence="2" type="ORF">As57867_009971</name>
    <name evidence="3" type="ORF">ASTE57867_10010</name>
</gene>
<feature type="transmembrane region" description="Helical" evidence="1">
    <location>
        <begin position="42"/>
        <end position="60"/>
    </location>
</feature>
<evidence type="ECO:0000313" key="3">
    <source>
        <dbReference type="EMBL" id="VFT86888.1"/>
    </source>
</evidence>